<protein>
    <submittedName>
        <fullName evidence="5">dTDP-4-amino-4,6-dideoxygalactose transaminase</fullName>
        <ecNumber evidence="5">2.6.1.59</ecNumber>
    </submittedName>
</protein>
<proteinExistence type="inferred from homology"/>
<dbReference type="PANTHER" id="PTHR30244">
    <property type="entry name" value="TRANSAMINASE"/>
    <property type="match status" value="1"/>
</dbReference>
<organism evidence="5 6">
    <name type="scientific">Hymenobacter properus</name>
    <dbReference type="NCBI Taxonomy" id="2791026"/>
    <lineage>
        <taxon>Bacteria</taxon>
        <taxon>Pseudomonadati</taxon>
        <taxon>Bacteroidota</taxon>
        <taxon>Cytophagia</taxon>
        <taxon>Cytophagales</taxon>
        <taxon>Hymenobacteraceae</taxon>
        <taxon>Hymenobacter</taxon>
    </lineage>
</organism>
<dbReference type="InterPro" id="IPR015422">
    <property type="entry name" value="PyrdxlP-dep_Trfase_small"/>
</dbReference>
<feature type="modified residue" description="N6-(pyridoxal phosphate)lysine" evidence="3">
    <location>
        <position position="181"/>
    </location>
</feature>
<dbReference type="PANTHER" id="PTHR30244:SF34">
    <property type="entry name" value="DTDP-4-AMINO-4,6-DIDEOXYGALACTOSE TRANSAMINASE"/>
    <property type="match status" value="1"/>
</dbReference>
<dbReference type="Gene3D" id="3.40.640.10">
    <property type="entry name" value="Type I PLP-dependent aspartate aminotransferase-like (Major domain)"/>
    <property type="match status" value="1"/>
</dbReference>
<dbReference type="EC" id="2.6.1.59" evidence="5"/>
<dbReference type="GO" id="GO:0000271">
    <property type="term" value="P:polysaccharide biosynthetic process"/>
    <property type="evidence" value="ECO:0007669"/>
    <property type="project" value="TreeGrafter"/>
</dbReference>
<dbReference type="EMBL" id="JADQDP010000004">
    <property type="protein sequence ID" value="MBF9143426.1"/>
    <property type="molecule type" value="Genomic_DNA"/>
</dbReference>
<dbReference type="InterPro" id="IPR015421">
    <property type="entry name" value="PyrdxlP-dep_Trfase_major"/>
</dbReference>
<name>A0A931BL64_9BACT</name>
<dbReference type="InterPro" id="IPR015424">
    <property type="entry name" value="PyrdxlP-dep_Trfase"/>
</dbReference>
<accession>A0A931BL64</accession>
<dbReference type="PIRSF" id="PIRSF000390">
    <property type="entry name" value="PLP_StrS"/>
    <property type="match status" value="1"/>
</dbReference>
<dbReference type="InterPro" id="IPR012749">
    <property type="entry name" value="WecE-like"/>
</dbReference>
<dbReference type="Pfam" id="PF01041">
    <property type="entry name" value="DegT_DnrJ_EryC1"/>
    <property type="match status" value="1"/>
</dbReference>
<dbReference type="CDD" id="cd00616">
    <property type="entry name" value="AHBA_syn"/>
    <property type="match status" value="1"/>
</dbReference>
<keyword evidence="5" id="KW-0032">Aminotransferase</keyword>
<comment type="similarity">
    <text evidence="1 4">Belongs to the DegT/DnrJ/EryC1 family.</text>
</comment>
<dbReference type="SUPFAM" id="SSF53383">
    <property type="entry name" value="PLP-dependent transferases"/>
    <property type="match status" value="1"/>
</dbReference>
<evidence type="ECO:0000313" key="5">
    <source>
        <dbReference type="EMBL" id="MBF9143426.1"/>
    </source>
</evidence>
<dbReference type="Gene3D" id="3.90.1150.10">
    <property type="entry name" value="Aspartate Aminotransferase, domain 1"/>
    <property type="match status" value="1"/>
</dbReference>
<evidence type="ECO:0000256" key="3">
    <source>
        <dbReference type="PIRSR" id="PIRSR000390-2"/>
    </source>
</evidence>
<feature type="active site" description="Proton acceptor" evidence="2">
    <location>
        <position position="181"/>
    </location>
</feature>
<evidence type="ECO:0000256" key="2">
    <source>
        <dbReference type="PIRSR" id="PIRSR000390-1"/>
    </source>
</evidence>
<evidence type="ECO:0000256" key="4">
    <source>
        <dbReference type="RuleBase" id="RU004508"/>
    </source>
</evidence>
<dbReference type="NCBIfam" id="NF008687">
    <property type="entry name" value="PRK11706.1"/>
    <property type="match status" value="1"/>
</dbReference>
<dbReference type="GO" id="GO:0030170">
    <property type="term" value="F:pyridoxal phosphate binding"/>
    <property type="evidence" value="ECO:0007669"/>
    <property type="project" value="TreeGrafter"/>
</dbReference>
<gene>
    <name evidence="5" type="primary">rffA</name>
    <name evidence="5" type="synonym">fcnA</name>
    <name evidence="5" type="synonym">wecE</name>
    <name evidence="5" type="ORF">I2I01_17410</name>
</gene>
<dbReference type="InterPro" id="IPR000653">
    <property type="entry name" value="DegT/StrS_aminotransferase"/>
</dbReference>
<dbReference type="AlphaFoldDB" id="A0A931BL64"/>
<comment type="caution">
    <text evidence="5">The sequence shown here is derived from an EMBL/GenBank/DDBJ whole genome shotgun (WGS) entry which is preliminary data.</text>
</comment>
<keyword evidence="5" id="KW-0808">Transferase</keyword>
<dbReference type="GO" id="GO:0019180">
    <property type="term" value="F:dTDP-4-amino-4,6-dideoxygalactose transaminase activity"/>
    <property type="evidence" value="ECO:0007669"/>
    <property type="project" value="UniProtKB-EC"/>
</dbReference>
<reference evidence="5 6" key="1">
    <citation type="submission" date="2020-11" db="EMBL/GenBank/DDBJ databases">
        <authorList>
            <person name="Kim M.K."/>
        </authorList>
    </citation>
    <scope>NUCLEOTIDE SEQUENCE [LARGE SCALE GENOMIC DNA]</scope>
    <source>
        <strain evidence="5 6">BT439</strain>
    </source>
</reference>
<sequence>MIPFNKPYFSGKESRYIEEAVRSGKISGDGMFTQRVHRFFEESLGFRKVLLTTSCTDALEMAALLLNVQPGDEIIMPSFTFVSTANAFVLRGATIVFADSTALNPNMSTADLEQLVTPRTRAIVPVHYAGIACDMDAIQQVATRHGLAVIEDAAHAIDSYHRGRPLGSLGSLATFSFHETKNIISGEGGMLVLNEGRYDARAEVIREKGTTRSAFHRGEVDKYGWVDVGSSFLPSDIIAAYLWAQLEQMDDIQRVRRAIWQRYYHALAPLVAHGIGLPVLPDYATNNGHLFYLMCRSLAERTALLSYLKARQVWAVFHYLPLHRSAYYAAKHDGRALPWAEHYGERLVRLPLFYELTEPDQQRVIEAVLEFYSSPASSD</sequence>
<keyword evidence="6" id="KW-1185">Reference proteome</keyword>
<evidence type="ECO:0000256" key="1">
    <source>
        <dbReference type="ARBA" id="ARBA00037999"/>
    </source>
</evidence>
<dbReference type="Proteomes" id="UP000645610">
    <property type="component" value="Unassembled WGS sequence"/>
</dbReference>
<keyword evidence="3 4" id="KW-0663">Pyridoxal phosphate</keyword>
<evidence type="ECO:0000313" key="6">
    <source>
        <dbReference type="Proteomes" id="UP000645610"/>
    </source>
</evidence>
<dbReference type="NCBIfam" id="TIGR02379">
    <property type="entry name" value="ECA_wecE"/>
    <property type="match status" value="1"/>
</dbReference>